<keyword evidence="2" id="KW-1185">Reference proteome</keyword>
<accession>A0ACB8ER36</accession>
<protein>
    <submittedName>
        <fullName evidence="1">Uncharacterized protein</fullName>
    </submittedName>
</protein>
<dbReference type="Proteomes" id="UP000827872">
    <property type="component" value="Linkage Group LG07"/>
</dbReference>
<reference evidence="1" key="1">
    <citation type="submission" date="2021-08" db="EMBL/GenBank/DDBJ databases">
        <title>The first chromosome-level gecko genome reveals the dynamic sex chromosomes of Neotropical dwarf geckos (Sphaerodactylidae: Sphaerodactylus).</title>
        <authorList>
            <person name="Pinto B.J."/>
            <person name="Keating S.E."/>
            <person name="Gamble T."/>
        </authorList>
    </citation>
    <scope>NUCLEOTIDE SEQUENCE</scope>
    <source>
        <strain evidence="1">TG3544</strain>
    </source>
</reference>
<proteinExistence type="predicted"/>
<evidence type="ECO:0000313" key="2">
    <source>
        <dbReference type="Proteomes" id="UP000827872"/>
    </source>
</evidence>
<gene>
    <name evidence="1" type="ORF">K3G42_022231</name>
</gene>
<name>A0ACB8ER36_9SAUR</name>
<organism evidence="1 2">
    <name type="scientific">Sphaerodactylus townsendi</name>
    <dbReference type="NCBI Taxonomy" id="933632"/>
    <lineage>
        <taxon>Eukaryota</taxon>
        <taxon>Metazoa</taxon>
        <taxon>Chordata</taxon>
        <taxon>Craniata</taxon>
        <taxon>Vertebrata</taxon>
        <taxon>Euteleostomi</taxon>
        <taxon>Lepidosauria</taxon>
        <taxon>Squamata</taxon>
        <taxon>Bifurcata</taxon>
        <taxon>Gekkota</taxon>
        <taxon>Sphaerodactylidae</taxon>
        <taxon>Sphaerodactylus</taxon>
    </lineage>
</organism>
<evidence type="ECO:0000313" key="1">
    <source>
        <dbReference type="EMBL" id="KAH7995145.1"/>
    </source>
</evidence>
<comment type="caution">
    <text evidence="1">The sequence shown here is derived from an EMBL/GenBank/DDBJ whole genome shotgun (WGS) entry which is preliminary data.</text>
</comment>
<sequence length="73" mass="7634">MGWRPGPAARAVKYQPCKGAEAGFGLADARGALQPEAYGDHLAPRGKNPSRENRTIAAGLRRATGARLATCSN</sequence>
<dbReference type="EMBL" id="CM037620">
    <property type="protein sequence ID" value="KAH7995145.1"/>
    <property type="molecule type" value="Genomic_DNA"/>
</dbReference>